<dbReference type="PANTHER" id="PTHR33164">
    <property type="entry name" value="TRANSCRIPTIONAL REGULATOR, MARR FAMILY"/>
    <property type="match status" value="1"/>
</dbReference>
<dbReference type="Gene3D" id="1.10.10.10">
    <property type="entry name" value="Winged helix-like DNA-binding domain superfamily/Winged helix DNA-binding domain"/>
    <property type="match status" value="1"/>
</dbReference>
<name>F1YED7_9ACTN</name>
<keyword evidence="3" id="KW-1185">Reference proteome</keyword>
<protein>
    <submittedName>
        <fullName evidence="2">Regulatory protein, MarR</fullName>
    </submittedName>
</protein>
<dbReference type="RefSeq" id="WP_009677335.1">
    <property type="nucleotide sequence ID" value="NZ_AEUD01000001.1"/>
</dbReference>
<dbReference type="PROSITE" id="PS50995">
    <property type="entry name" value="HTH_MARR_2"/>
    <property type="match status" value="1"/>
</dbReference>
<accession>F1YED7</accession>
<dbReference type="InterPro" id="IPR000835">
    <property type="entry name" value="HTH_MarR-typ"/>
</dbReference>
<evidence type="ECO:0000313" key="3">
    <source>
        <dbReference type="Proteomes" id="UP000035065"/>
    </source>
</evidence>
<dbReference type="PANTHER" id="PTHR33164:SF94">
    <property type="entry name" value="TRANSCRIPTIONAL REGULATORY PROTEIN-RELATED"/>
    <property type="match status" value="1"/>
</dbReference>
<evidence type="ECO:0000313" key="2">
    <source>
        <dbReference type="EMBL" id="EGD56770.1"/>
    </source>
</evidence>
<comment type="caution">
    <text evidence="2">The sequence shown here is derived from an EMBL/GenBank/DDBJ whole genome shotgun (WGS) entry which is preliminary data.</text>
</comment>
<gene>
    <name evidence="2" type="ORF">SCNU_00290</name>
</gene>
<dbReference type="eggNOG" id="COG1846">
    <property type="taxonomic scope" value="Bacteria"/>
</dbReference>
<dbReference type="SUPFAM" id="SSF46785">
    <property type="entry name" value="Winged helix' DNA-binding domain"/>
    <property type="match status" value="1"/>
</dbReference>
<proteinExistence type="predicted"/>
<evidence type="ECO:0000259" key="1">
    <source>
        <dbReference type="PROSITE" id="PS50995"/>
    </source>
</evidence>
<sequence length="160" mass="17106">MGDDGAATTSSIDEVHAFETATRDLVGLALRSVVDLDVSLPQFRLLLTLQKLGPSSSSRCAQALGVVGSSITRMADRLHASGHLVRGADPGNRSIVMLELTEAGRTVVGQVTANRRRELRRVLDLLDPDLRAACARALRELHAPLDVPPTADDLGLHLPM</sequence>
<reference evidence="2 3" key="1">
    <citation type="journal article" date="2011" name="J. Bacteriol.">
        <title>Draft Genome Sequence of Gordonia neofelifaecis NRRL B-59395, a Cholesterol-Degrading Actinomycete.</title>
        <authorList>
            <person name="Ge F."/>
            <person name="Li W."/>
            <person name="Chen G."/>
            <person name="Liu Y."/>
            <person name="Zhang G."/>
            <person name="Yong B."/>
            <person name="Wang Q."/>
            <person name="Wang N."/>
            <person name="Huang Z."/>
            <person name="Li W."/>
            <person name="Wang J."/>
            <person name="Wu C."/>
            <person name="Xie Q."/>
            <person name="Liu G."/>
        </authorList>
    </citation>
    <scope>NUCLEOTIDE SEQUENCE [LARGE SCALE GENOMIC DNA]</scope>
    <source>
        <strain evidence="2 3">NRRL B-59395</strain>
    </source>
</reference>
<organism evidence="2 3">
    <name type="scientific">Gordonia neofelifaecis NRRL B-59395</name>
    <dbReference type="NCBI Taxonomy" id="644548"/>
    <lineage>
        <taxon>Bacteria</taxon>
        <taxon>Bacillati</taxon>
        <taxon>Actinomycetota</taxon>
        <taxon>Actinomycetes</taxon>
        <taxon>Mycobacteriales</taxon>
        <taxon>Gordoniaceae</taxon>
        <taxon>Gordonia</taxon>
    </lineage>
</organism>
<dbReference type="InterPro" id="IPR039422">
    <property type="entry name" value="MarR/SlyA-like"/>
</dbReference>
<dbReference type="Pfam" id="PF01047">
    <property type="entry name" value="MarR"/>
    <property type="match status" value="1"/>
</dbReference>
<dbReference type="EMBL" id="AEUD01000001">
    <property type="protein sequence ID" value="EGD56770.1"/>
    <property type="molecule type" value="Genomic_DNA"/>
</dbReference>
<dbReference type="InterPro" id="IPR036390">
    <property type="entry name" value="WH_DNA-bd_sf"/>
</dbReference>
<dbReference type="Proteomes" id="UP000035065">
    <property type="component" value="Unassembled WGS sequence"/>
</dbReference>
<dbReference type="InterPro" id="IPR036388">
    <property type="entry name" value="WH-like_DNA-bd_sf"/>
</dbReference>
<feature type="domain" description="HTH marR-type" evidence="1">
    <location>
        <begin position="1"/>
        <end position="143"/>
    </location>
</feature>
<dbReference type="GO" id="GO:0006950">
    <property type="term" value="P:response to stress"/>
    <property type="evidence" value="ECO:0007669"/>
    <property type="project" value="TreeGrafter"/>
</dbReference>
<dbReference type="STRING" id="644548.SCNU_00290"/>
<dbReference type="AlphaFoldDB" id="F1YED7"/>
<dbReference type="SMART" id="SM00347">
    <property type="entry name" value="HTH_MARR"/>
    <property type="match status" value="1"/>
</dbReference>
<dbReference type="GO" id="GO:0003700">
    <property type="term" value="F:DNA-binding transcription factor activity"/>
    <property type="evidence" value="ECO:0007669"/>
    <property type="project" value="InterPro"/>
</dbReference>
<dbReference type="OrthoDB" id="162531at2"/>